<gene>
    <name evidence="1" type="ORF">FJQ54_17295</name>
</gene>
<dbReference type="EMBL" id="VFSU01000034">
    <property type="protein sequence ID" value="TPE58793.1"/>
    <property type="molecule type" value="Genomic_DNA"/>
</dbReference>
<dbReference type="AlphaFoldDB" id="A0A501XER4"/>
<comment type="caution">
    <text evidence="1">The sequence shown here is derived from an EMBL/GenBank/DDBJ whole genome shotgun (WGS) entry which is preliminary data.</text>
</comment>
<dbReference type="OrthoDB" id="9807854at2"/>
<proteinExistence type="predicted"/>
<evidence type="ECO:0000313" key="2">
    <source>
        <dbReference type="Proteomes" id="UP000319897"/>
    </source>
</evidence>
<dbReference type="Gene3D" id="2.40.160.10">
    <property type="entry name" value="Porin"/>
    <property type="match status" value="1"/>
</dbReference>
<evidence type="ECO:0008006" key="3">
    <source>
        <dbReference type="Google" id="ProtNLM"/>
    </source>
</evidence>
<reference evidence="1 2" key="1">
    <citation type="submission" date="2019-06" db="EMBL/GenBank/DDBJ databases">
        <authorList>
            <person name="Lee I."/>
            <person name="Jang G.I."/>
            <person name="Hwang C.Y."/>
        </authorList>
    </citation>
    <scope>NUCLEOTIDE SEQUENCE [LARGE SCALE GENOMIC DNA]</scope>
    <source>
        <strain evidence="1 2">PAMC 28131</strain>
    </source>
</reference>
<accession>A0A501XER4</accession>
<dbReference type="InterPro" id="IPR010870">
    <property type="entry name" value="Porin_O/P"/>
</dbReference>
<dbReference type="Proteomes" id="UP000319897">
    <property type="component" value="Unassembled WGS sequence"/>
</dbReference>
<evidence type="ECO:0000313" key="1">
    <source>
        <dbReference type="EMBL" id="TPE58793.1"/>
    </source>
</evidence>
<protein>
    <recommendedName>
        <fullName evidence="3">Porin</fullName>
    </recommendedName>
</protein>
<dbReference type="InterPro" id="IPR023614">
    <property type="entry name" value="Porin_dom_sf"/>
</dbReference>
<keyword evidence="2" id="KW-1185">Reference proteome</keyword>
<dbReference type="Pfam" id="PF07396">
    <property type="entry name" value="Porin_O_P"/>
    <property type="match status" value="1"/>
</dbReference>
<name>A0A501XER4_9SPHN</name>
<sequence length="137" mass="15833">MGLEAMLALGPVSVQGEHVTAWVDSPTLGNPRFTGWYITGNWILTGDHRPYDRNVGYARRVVPHSRWGAPELVLRYSDVDLRDELVDGGRFRRTDLGMNWWATQRWKAGLHWGHVWLDRFGQTGQTDTLLARIQWVY</sequence>
<organism evidence="1 2">
    <name type="scientific">Sandaracinobacter neustonicus</name>
    <dbReference type="NCBI Taxonomy" id="1715348"/>
    <lineage>
        <taxon>Bacteria</taxon>
        <taxon>Pseudomonadati</taxon>
        <taxon>Pseudomonadota</taxon>
        <taxon>Alphaproteobacteria</taxon>
        <taxon>Sphingomonadales</taxon>
        <taxon>Sphingosinicellaceae</taxon>
        <taxon>Sandaracinobacter</taxon>
    </lineage>
</organism>